<evidence type="ECO:0000256" key="6">
    <source>
        <dbReference type="ARBA" id="ARBA00023002"/>
    </source>
</evidence>
<evidence type="ECO:0000256" key="3">
    <source>
        <dbReference type="ARBA" id="ARBA00022575"/>
    </source>
</evidence>
<protein>
    <recommendedName>
        <fullName evidence="8">Propionate 3-nitronate monooxygenase</fullName>
    </recommendedName>
</protein>
<keyword evidence="6" id="KW-0560">Oxidoreductase</keyword>
<evidence type="ECO:0000256" key="4">
    <source>
        <dbReference type="ARBA" id="ARBA00022630"/>
    </source>
</evidence>
<evidence type="ECO:0000256" key="9">
    <source>
        <dbReference type="ARBA" id="ARBA00049401"/>
    </source>
</evidence>
<sequence>MARSGLTARLGVDLPILLAPMAGGPSTPELVAAVSGAGGLGSVGAAYLSPEQIADACRRIRALTDRPFGLNLFAGGYPASAQVEARAALGVVAEAHARLGLPAPALPAVPPDPFPEQLEAVLETRPALFSFTFGVPAADDLARVRARGILVAGTATTVEEARALADAGVDAIVAQGGEAGGHRGTFCGAFEAALVPTLELTAAIAREVRVPVIASGGLMDGRDVARALAAGAQAAQLGTAFLACPESGASPAYKQALLAARSDTTVVTRAFSGRPARGLANAFIAAAEGRPGAILPYPLQNALTRGMRQAAAKQGQPDYLSLWAGQGVARVRALPAAELVRRLVDEMGT</sequence>
<dbReference type="RefSeq" id="WP_248357610.1">
    <property type="nucleotide sequence ID" value="NZ_AP025591.1"/>
</dbReference>
<dbReference type="InterPro" id="IPR013785">
    <property type="entry name" value="Aldolase_TIM"/>
</dbReference>
<name>A0ABM7WP34_9BACT</name>
<comment type="cofactor">
    <cofactor evidence="1">
        <name>FMN</name>
        <dbReference type="ChEBI" id="CHEBI:58210"/>
    </cofactor>
</comment>
<dbReference type="PANTHER" id="PTHR42747">
    <property type="entry name" value="NITRONATE MONOOXYGENASE-RELATED"/>
    <property type="match status" value="1"/>
</dbReference>
<dbReference type="Gene3D" id="3.20.20.70">
    <property type="entry name" value="Aldolase class I"/>
    <property type="match status" value="1"/>
</dbReference>
<accession>A0ABM7WP34</accession>
<dbReference type="PANTHER" id="PTHR42747:SF3">
    <property type="entry name" value="NITRONATE MONOOXYGENASE-RELATED"/>
    <property type="match status" value="1"/>
</dbReference>
<reference evidence="11" key="1">
    <citation type="journal article" date="2022" name="Int. J. Syst. Evol. Microbiol.">
        <title>Anaeromyxobacter oryzae sp. nov., Anaeromyxobacter diazotrophicus sp. nov. and Anaeromyxobacter paludicola sp. nov., isolated from paddy soils.</title>
        <authorList>
            <person name="Itoh H."/>
            <person name="Xu Z."/>
            <person name="Mise K."/>
            <person name="Masuda Y."/>
            <person name="Ushijima N."/>
            <person name="Hayakawa C."/>
            <person name="Shiratori Y."/>
            <person name="Senoo K."/>
        </authorList>
    </citation>
    <scope>NUCLEOTIDE SEQUENCE [LARGE SCALE GENOMIC DNA]</scope>
    <source>
        <strain evidence="11">Red232</strain>
    </source>
</reference>
<organism evidence="10 11">
    <name type="scientific">Anaeromyxobacter oryzae</name>
    <dbReference type="NCBI Taxonomy" id="2918170"/>
    <lineage>
        <taxon>Bacteria</taxon>
        <taxon>Pseudomonadati</taxon>
        <taxon>Myxococcota</taxon>
        <taxon>Myxococcia</taxon>
        <taxon>Myxococcales</taxon>
        <taxon>Cystobacterineae</taxon>
        <taxon>Anaeromyxobacteraceae</taxon>
        <taxon>Anaeromyxobacter</taxon>
    </lineage>
</organism>
<evidence type="ECO:0000256" key="7">
    <source>
        <dbReference type="ARBA" id="ARBA00023033"/>
    </source>
</evidence>
<dbReference type="Pfam" id="PF03060">
    <property type="entry name" value="NMO"/>
    <property type="match status" value="1"/>
</dbReference>
<evidence type="ECO:0000256" key="1">
    <source>
        <dbReference type="ARBA" id="ARBA00001917"/>
    </source>
</evidence>
<evidence type="ECO:0000256" key="8">
    <source>
        <dbReference type="ARBA" id="ARBA00031155"/>
    </source>
</evidence>
<dbReference type="SUPFAM" id="SSF51412">
    <property type="entry name" value="Inosine monophosphate dehydrogenase (IMPDH)"/>
    <property type="match status" value="1"/>
</dbReference>
<dbReference type="CDD" id="cd04730">
    <property type="entry name" value="NPD_like"/>
    <property type="match status" value="1"/>
</dbReference>
<evidence type="ECO:0000256" key="5">
    <source>
        <dbReference type="ARBA" id="ARBA00022643"/>
    </source>
</evidence>
<evidence type="ECO:0000256" key="2">
    <source>
        <dbReference type="ARBA" id="ARBA00009881"/>
    </source>
</evidence>
<keyword evidence="7" id="KW-0503">Monooxygenase</keyword>
<keyword evidence="5" id="KW-0288">FMN</keyword>
<gene>
    <name evidence="10" type="ORF">AMOR_02140</name>
</gene>
<keyword evidence="4" id="KW-0285">Flavoprotein</keyword>
<evidence type="ECO:0000313" key="10">
    <source>
        <dbReference type="EMBL" id="BDG01218.1"/>
    </source>
</evidence>
<keyword evidence="3" id="KW-0216">Detoxification</keyword>
<dbReference type="Proteomes" id="UP001162891">
    <property type="component" value="Chromosome"/>
</dbReference>
<proteinExistence type="inferred from homology"/>
<keyword evidence="11" id="KW-1185">Reference proteome</keyword>
<evidence type="ECO:0000313" key="11">
    <source>
        <dbReference type="Proteomes" id="UP001162891"/>
    </source>
</evidence>
<comment type="catalytic activity">
    <reaction evidence="9">
        <text>3 propionate 3-nitronate + 3 O2 + H2O = 3 3-oxopropanoate + 2 nitrate + nitrite + H2O2 + 3 H(+)</text>
        <dbReference type="Rhea" id="RHEA:57332"/>
        <dbReference type="ChEBI" id="CHEBI:15377"/>
        <dbReference type="ChEBI" id="CHEBI:15378"/>
        <dbReference type="ChEBI" id="CHEBI:15379"/>
        <dbReference type="ChEBI" id="CHEBI:16240"/>
        <dbReference type="ChEBI" id="CHEBI:16301"/>
        <dbReference type="ChEBI" id="CHEBI:17632"/>
        <dbReference type="ChEBI" id="CHEBI:33190"/>
        <dbReference type="ChEBI" id="CHEBI:136067"/>
    </reaction>
</comment>
<comment type="similarity">
    <text evidence="2">Belongs to the nitronate monooxygenase family. NMO class I subfamily.</text>
</comment>
<dbReference type="InterPro" id="IPR004136">
    <property type="entry name" value="NMO"/>
</dbReference>
<dbReference type="EMBL" id="AP025591">
    <property type="protein sequence ID" value="BDG01218.1"/>
    <property type="molecule type" value="Genomic_DNA"/>
</dbReference>